<accession>A0A813DG52</accession>
<evidence type="ECO:0000313" key="6">
    <source>
        <dbReference type="Proteomes" id="UP000654075"/>
    </source>
</evidence>
<feature type="repeat" description="RCC1" evidence="2">
    <location>
        <begin position="145"/>
        <end position="185"/>
    </location>
</feature>
<dbReference type="OrthoDB" id="445002at2759"/>
<dbReference type="Proteomes" id="UP000654075">
    <property type="component" value="Unassembled WGS sequence"/>
</dbReference>
<feature type="compositionally biased region" description="Polar residues" evidence="3">
    <location>
        <begin position="547"/>
        <end position="557"/>
    </location>
</feature>
<protein>
    <submittedName>
        <fullName evidence="4">Uncharacterized protein</fullName>
    </submittedName>
</protein>
<evidence type="ECO:0000313" key="5">
    <source>
        <dbReference type="EMBL" id="CAE8721572.1"/>
    </source>
</evidence>
<sequence length="584" mass="61805">MVAAGAYHTVALRDDGQAVAWGSNEHGQCNIPPTLPWIRFVQVAAGKFHTVLIQSDGQAVASGLNDKGQCNIPELPTGLSYVRAAAGASHTVLLRSDDTVAACGLDEDGQCSSSGSSSEQEEEPLQKFKALAAGHWHTVLLRQDGRLVVRGLNNFGQCSLPNDPAEFRYIGAAAGTFHTVLLQEDGRALALGLNNHGQSNLPELPQGFRYTAVAAGTFHTVLLRDDGQAVACGQNDEGQCNIPELLSGCRYVALAVGGLHTVLLQSDGRIITCGPVCGGQCAVPELPAGRAYVSHLEPGTQHVKESNGNISEAIDNNSRTTQRDQATIPNKGSTQGINGSAHFASPPAASSERAHNNSDKDACPLMTLPSLRKTTSREPAIESKEAEVRSPPLDVNPMPRTVKAAADTAAGPIVEDEVAEESVNEELEDVEEQWTEAVDHLPRKRETGAPWAVEEVPEELEVDRPVLPLPVASAPAGSEGRRFWTVQVADPAGAPVPEEELELIELGGEADMERAASEFSSGQVTPVRKQLGPLDAFEIPEDALSPLQKQPVRQASSLEVPEEVDSDYGSPGSCKHGESGDGSS</sequence>
<dbReference type="GO" id="GO:0005737">
    <property type="term" value="C:cytoplasm"/>
    <property type="evidence" value="ECO:0007669"/>
    <property type="project" value="TreeGrafter"/>
</dbReference>
<gene>
    <name evidence="4" type="ORF">PGLA1383_LOCUS6450</name>
    <name evidence="5" type="ORF">PGLA2088_LOCUS42011</name>
</gene>
<feature type="compositionally biased region" description="Basic and acidic residues" evidence="3">
    <location>
        <begin position="352"/>
        <end position="362"/>
    </location>
</feature>
<feature type="repeat" description="RCC1" evidence="2">
    <location>
        <begin position="57"/>
        <end position="97"/>
    </location>
</feature>
<feature type="compositionally biased region" description="Polar residues" evidence="3">
    <location>
        <begin position="306"/>
        <end position="338"/>
    </location>
</feature>
<dbReference type="InterPro" id="IPR009091">
    <property type="entry name" value="RCC1/BLIP-II"/>
</dbReference>
<dbReference type="PROSITE" id="PS50012">
    <property type="entry name" value="RCC1_3"/>
    <property type="match status" value="5"/>
</dbReference>
<feature type="region of interest" description="Disordered" evidence="3">
    <location>
        <begin position="426"/>
        <end position="452"/>
    </location>
</feature>
<keyword evidence="6" id="KW-1185">Reference proteome</keyword>
<dbReference type="Proteomes" id="UP000626109">
    <property type="component" value="Unassembled WGS sequence"/>
</dbReference>
<dbReference type="InterPro" id="IPR051709">
    <property type="entry name" value="Ub-ligase/GTPase-reg"/>
</dbReference>
<dbReference type="Pfam" id="PF13540">
    <property type="entry name" value="RCC1_2"/>
    <property type="match status" value="4"/>
</dbReference>
<feature type="compositionally biased region" description="Basic and acidic residues" evidence="3">
    <location>
        <begin position="575"/>
        <end position="584"/>
    </location>
</feature>
<feature type="repeat" description="RCC1" evidence="2">
    <location>
        <begin position="227"/>
        <end position="267"/>
    </location>
</feature>
<dbReference type="InterPro" id="IPR000408">
    <property type="entry name" value="Reg_chr_condens"/>
</dbReference>
<feature type="region of interest" description="Disordered" evidence="3">
    <location>
        <begin position="299"/>
        <end position="397"/>
    </location>
</feature>
<feature type="region of interest" description="Disordered" evidence="3">
    <location>
        <begin position="540"/>
        <end position="584"/>
    </location>
</feature>
<dbReference type="AlphaFoldDB" id="A0A813DG52"/>
<dbReference type="SUPFAM" id="SSF50985">
    <property type="entry name" value="RCC1/BLIP-II"/>
    <property type="match status" value="1"/>
</dbReference>
<name>A0A813DG52_POLGL</name>
<dbReference type="Gene3D" id="2.130.10.30">
    <property type="entry name" value="Regulator of chromosome condensation 1/beta-lactamase-inhibitor protein II"/>
    <property type="match status" value="2"/>
</dbReference>
<feature type="compositionally biased region" description="Basic and acidic residues" evidence="3">
    <location>
        <begin position="375"/>
        <end position="388"/>
    </location>
</feature>
<dbReference type="PROSITE" id="PS00626">
    <property type="entry name" value="RCC1_2"/>
    <property type="match status" value="4"/>
</dbReference>
<keyword evidence="1" id="KW-0677">Repeat</keyword>
<dbReference type="EMBL" id="CAJNNW010034093">
    <property type="protein sequence ID" value="CAE8721572.1"/>
    <property type="molecule type" value="Genomic_DNA"/>
</dbReference>
<feature type="repeat" description="RCC1" evidence="2">
    <location>
        <begin position="186"/>
        <end position="226"/>
    </location>
</feature>
<dbReference type="EMBL" id="CAJNNV010002685">
    <property type="protein sequence ID" value="CAE8587615.1"/>
    <property type="molecule type" value="Genomic_DNA"/>
</dbReference>
<feature type="compositionally biased region" description="Low complexity" evidence="3">
    <location>
        <begin position="340"/>
        <end position="351"/>
    </location>
</feature>
<feature type="repeat" description="RCC1" evidence="2">
    <location>
        <begin position="16"/>
        <end position="56"/>
    </location>
</feature>
<evidence type="ECO:0000256" key="1">
    <source>
        <dbReference type="ARBA" id="ARBA00022737"/>
    </source>
</evidence>
<evidence type="ECO:0000256" key="3">
    <source>
        <dbReference type="SAM" id="MobiDB-lite"/>
    </source>
</evidence>
<comment type="caution">
    <text evidence="4">The sequence shown here is derived from an EMBL/GenBank/DDBJ whole genome shotgun (WGS) entry which is preliminary data.</text>
</comment>
<feature type="compositionally biased region" description="Basic and acidic residues" evidence="3">
    <location>
        <begin position="437"/>
        <end position="447"/>
    </location>
</feature>
<evidence type="ECO:0000256" key="2">
    <source>
        <dbReference type="PROSITE-ProRule" id="PRU00235"/>
    </source>
</evidence>
<dbReference type="PANTHER" id="PTHR45622">
    <property type="entry name" value="UBIQUITIN-PROTEIN LIGASE E3A-RELATED"/>
    <property type="match status" value="1"/>
</dbReference>
<organism evidence="4 6">
    <name type="scientific">Polarella glacialis</name>
    <name type="common">Dinoflagellate</name>
    <dbReference type="NCBI Taxonomy" id="89957"/>
    <lineage>
        <taxon>Eukaryota</taxon>
        <taxon>Sar</taxon>
        <taxon>Alveolata</taxon>
        <taxon>Dinophyceae</taxon>
        <taxon>Suessiales</taxon>
        <taxon>Suessiaceae</taxon>
        <taxon>Polarella</taxon>
    </lineage>
</organism>
<dbReference type="PANTHER" id="PTHR45622:SF70">
    <property type="entry name" value="SECRETION-REGULATING GUANINE NUCLEOTIDE EXCHANGE FACTOR"/>
    <property type="match status" value="1"/>
</dbReference>
<reference evidence="4" key="1">
    <citation type="submission" date="2021-02" db="EMBL/GenBank/DDBJ databases">
        <authorList>
            <person name="Dougan E. K."/>
            <person name="Rhodes N."/>
            <person name="Thang M."/>
            <person name="Chan C."/>
        </authorList>
    </citation>
    <scope>NUCLEOTIDE SEQUENCE</scope>
</reference>
<proteinExistence type="predicted"/>
<evidence type="ECO:0000313" key="4">
    <source>
        <dbReference type="EMBL" id="CAE8587615.1"/>
    </source>
</evidence>